<dbReference type="InterPro" id="IPR019283">
    <property type="entry name" value="DUF2330"/>
</dbReference>
<evidence type="ECO:0000256" key="1">
    <source>
        <dbReference type="SAM" id="MobiDB-lite"/>
    </source>
</evidence>
<feature type="compositionally biased region" description="Basic residues" evidence="1">
    <location>
        <begin position="629"/>
        <end position="640"/>
    </location>
</feature>
<keyword evidence="4" id="KW-1185">Reference proteome</keyword>
<dbReference type="EMBL" id="WJIE01000003">
    <property type="protein sequence ID" value="MRG92938.1"/>
    <property type="molecule type" value="Genomic_DNA"/>
</dbReference>
<evidence type="ECO:0000256" key="2">
    <source>
        <dbReference type="SAM" id="SignalP"/>
    </source>
</evidence>
<name>A0A6N7PLN7_9BACT</name>
<comment type="caution">
    <text evidence="3">The sequence shown here is derived from an EMBL/GenBank/DDBJ whole genome shotgun (WGS) entry which is preliminary data.</text>
</comment>
<accession>A0A6N7PLN7</accession>
<feature type="compositionally biased region" description="Acidic residues" evidence="1">
    <location>
        <begin position="584"/>
        <end position="601"/>
    </location>
</feature>
<keyword evidence="2" id="KW-0732">Signal</keyword>
<feature type="chain" id="PRO_5026749117" evidence="2">
    <location>
        <begin position="26"/>
        <end position="681"/>
    </location>
</feature>
<dbReference type="Proteomes" id="UP000440224">
    <property type="component" value="Unassembled WGS sequence"/>
</dbReference>
<feature type="compositionally biased region" description="Acidic residues" evidence="1">
    <location>
        <begin position="485"/>
        <end position="576"/>
    </location>
</feature>
<organism evidence="3 4">
    <name type="scientific">Polyangium spumosum</name>
    <dbReference type="NCBI Taxonomy" id="889282"/>
    <lineage>
        <taxon>Bacteria</taxon>
        <taxon>Pseudomonadati</taxon>
        <taxon>Myxococcota</taxon>
        <taxon>Polyangia</taxon>
        <taxon>Polyangiales</taxon>
        <taxon>Polyangiaceae</taxon>
        <taxon>Polyangium</taxon>
    </lineage>
</organism>
<feature type="region of interest" description="Disordered" evidence="1">
    <location>
        <begin position="485"/>
        <end position="640"/>
    </location>
</feature>
<gene>
    <name evidence="3" type="ORF">GF068_13510</name>
</gene>
<feature type="signal peptide" evidence="2">
    <location>
        <begin position="1"/>
        <end position="25"/>
    </location>
</feature>
<dbReference type="OrthoDB" id="5491224at2"/>
<dbReference type="Pfam" id="PF10092">
    <property type="entry name" value="DUF2330"/>
    <property type="match status" value="1"/>
</dbReference>
<dbReference type="AlphaFoldDB" id="A0A6N7PLN7"/>
<evidence type="ECO:0000313" key="4">
    <source>
        <dbReference type="Proteomes" id="UP000440224"/>
    </source>
</evidence>
<dbReference type="RefSeq" id="WP_153819747.1">
    <property type="nucleotide sequence ID" value="NZ_WJIE01000003.1"/>
</dbReference>
<sequence>MLLRLLPLTGLVAITTLAMTQRADAAGAWLPSGPSEPIEARVAVAVGPTRSTLWTSLRVDGVEEPFAIVVPVSPGAALDHSSDAWFEALASATAPRVLGPVGVSPVCPGEAPSAADLFHVTESLDPSGSVAPVESVLLKDAQAVVAWATQRGLEVSPDLAVTLGGMAGKRFFAERYNAPNAKFVTSTLRVVSPTPEAALPLALTRAGSTELRVTAWMIGDGRAALAGSKPITLPMSELSWKAASADSNYKVLRADELRVGGPSAALIEAASHDAFVMNEPIANGTSSITGVVTSFFQRAAGYGDGDTNASPCITAAAVALDDVYPVAESCPRAELGVVDGSLACAEVPAGGEIDPEKLRCGGITDDLAVGFAGMVPRDVVLTRVTMLIPATKAGSTWPVTFEPAAPDVKPLLTAQSLDLASCNTSSSSTSTSAGSSSSSGGQQGGSNGAGAGVGAGAGGSAGYYDDDYDDVGCACVGTAEPIVDDTTETYDDGYYDDTSSEDCGGDTSDTYDDSYYDDTSSEDCGGDTSDTYDDGYYDDTSSDDCGGDTSDTYDDGYYDDTSSEDCGGDTSDDDSSSSDSCSGDTDDGGDDWDDDWGDWEEEARAPSSAARRVATIDASRHDETSSMAHRAHAKKLRKRGPKASVITLGLLAILAPLRRLARPDRSRRSAKDKPRRERSSS</sequence>
<evidence type="ECO:0000313" key="3">
    <source>
        <dbReference type="EMBL" id="MRG92938.1"/>
    </source>
</evidence>
<proteinExistence type="predicted"/>
<reference evidence="3 4" key="1">
    <citation type="submission" date="2019-10" db="EMBL/GenBank/DDBJ databases">
        <title>A soil myxobacterium in the family Polyangiaceae.</title>
        <authorList>
            <person name="Li Y."/>
            <person name="Wang J."/>
        </authorList>
    </citation>
    <scope>NUCLEOTIDE SEQUENCE [LARGE SCALE GENOMIC DNA]</scope>
    <source>
        <strain evidence="3 4">DSM 14734</strain>
    </source>
</reference>
<protein>
    <submittedName>
        <fullName evidence="3">DUF2330 domain-containing protein</fullName>
    </submittedName>
</protein>
<feature type="region of interest" description="Disordered" evidence="1">
    <location>
        <begin position="425"/>
        <end position="449"/>
    </location>
</feature>
<feature type="compositionally biased region" description="Low complexity" evidence="1">
    <location>
        <begin position="425"/>
        <end position="440"/>
    </location>
</feature>
<feature type="region of interest" description="Disordered" evidence="1">
    <location>
        <begin position="661"/>
        <end position="681"/>
    </location>
</feature>